<organism evidence="3 4">
    <name type="scientific">Shiella aurantiaca</name>
    <dbReference type="NCBI Taxonomy" id="3058365"/>
    <lineage>
        <taxon>Bacteria</taxon>
        <taxon>Pseudomonadati</taxon>
        <taxon>Bacteroidota</taxon>
        <taxon>Cytophagia</taxon>
        <taxon>Cytophagales</taxon>
        <taxon>Shiellaceae</taxon>
        <taxon>Shiella</taxon>
    </lineage>
</organism>
<dbReference type="EMBL" id="JAUHJS010000002">
    <property type="protein sequence ID" value="MDN4164795.1"/>
    <property type="molecule type" value="Genomic_DNA"/>
</dbReference>
<dbReference type="Gene3D" id="2.40.128.110">
    <property type="entry name" value="Lipid/polyisoprenoid-binding, YceI-like"/>
    <property type="match status" value="1"/>
</dbReference>
<dbReference type="Proteomes" id="UP001168552">
    <property type="component" value="Unassembled WGS sequence"/>
</dbReference>
<dbReference type="SUPFAM" id="SSF101874">
    <property type="entry name" value="YceI-like"/>
    <property type="match status" value="1"/>
</dbReference>
<dbReference type="SMART" id="SM00867">
    <property type="entry name" value="YceI"/>
    <property type="match status" value="1"/>
</dbReference>
<reference evidence="3" key="1">
    <citation type="submission" date="2023-06" db="EMBL/GenBank/DDBJ databases">
        <title>Cytophagales bacterium Strain LB-30, isolated from soil.</title>
        <authorList>
            <person name="Liu B."/>
        </authorList>
    </citation>
    <scope>NUCLEOTIDE SEQUENCE</scope>
    <source>
        <strain evidence="3">LB-30</strain>
    </source>
</reference>
<dbReference type="InterPro" id="IPR007372">
    <property type="entry name" value="Lipid/polyisoprenoid-bd_YceI"/>
</dbReference>
<protein>
    <submittedName>
        <fullName evidence="3">YceI family protein</fullName>
    </submittedName>
</protein>
<feature type="domain" description="Lipid/polyisoprenoid-binding YceI-like" evidence="2">
    <location>
        <begin position="26"/>
        <end position="187"/>
    </location>
</feature>
<keyword evidence="4" id="KW-1185">Reference proteome</keyword>
<feature type="signal peptide" evidence="1">
    <location>
        <begin position="1"/>
        <end position="23"/>
    </location>
</feature>
<evidence type="ECO:0000313" key="4">
    <source>
        <dbReference type="Proteomes" id="UP001168552"/>
    </source>
</evidence>
<evidence type="ECO:0000256" key="1">
    <source>
        <dbReference type="SAM" id="SignalP"/>
    </source>
</evidence>
<dbReference type="InterPro" id="IPR036761">
    <property type="entry name" value="TTHA0802/YceI-like_sf"/>
</dbReference>
<dbReference type="PANTHER" id="PTHR34406:SF1">
    <property type="entry name" value="PROTEIN YCEI"/>
    <property type="match status" value="1"/>
</dbReference>
<dbReference type="Pfam" id="PF04264">
    <property type="entry name" value="YceI"/>
    <property type="match status" value="1"/>
</dbReference>
<feature type="chain" id="PRO_5045841618" evidence="1">
    <location>
        <begin position="24"/>
        <end position="190"/>
    </location>
</feature>
<gene>
    <name evidence="3" type="ORF">QWY31_04740</name>
</gene>
<evidence type="ECO:0000313" key="3">
    <source>
        <dbReference type="EMBL" id="MDN4164795.1"/>
    </source>
</evidence>
<sequence>MKTLLAKTLIFLLAGTLSTQVWGQQPYQISTEGLKLEVHGTSTLHDWEMVSDVATGTAQFAVQGTAFTLSRLLVEMPSESIKSGTSSMDDNAYEALKTEKFPKIRLVIKEAEGTLNQEGKLVGTLTIAGVSKDITFTTTVTQVGSDIRTTGKAAFKLTDFAIDPPTAVFGTIKTGNEVTLHIEALFKEKK</sequence>
<comment type="caution">
    <text evidence="3">The sequence shown here is derived from an EMBL/GenBank/DDBJ whole genome shotgun (WGS) entry which is preliminary data.</text>
</comment>
<accession>A0ABT8F300</accession>
<dbReference type="PANTHER" id="PTHR34406">
    <property type="entry name" value="PROTEIN YCEI"/>
    <property type="match status" value="1"/>
</dbReference>
<name>A0ABT8F300_9BACT</name>
<dbReference type="RefSeq" id="WP_320003321.1">
    <property type="nucleotide sequence ID" value="NZ_JAUHJS010000002.1"/>
</dbReference>
<proteinExistence type="predicted"/>
<keyword evidence="1" id="KW-0732">Signal</keyword>
<evidence type="ECO:0000259" key="2">
    <source>
        <dbReference type="SMART" id="SM00867"/>
    </source>
</evidence>